<comment type="caution">
    <text evidence="2">The sequence shown here is derived from an EMBL/GenBank/DDBJ whole genome shotgun (WGS) entry which is preliminary data.</text>
</comment>
<dbReference type="AlphaFoldDB" id="A0A4R1MKZ3"/>
<dbReference type="RefSeq" id="WP_132282162.1">
    <property type="nucleotide sequence ID" value="NZ_SMGQ01000012.1"/>
</dbReference>
<feature type="transmembrane region" description="Helical" evidence="1">
    <location>
        <begin position="264"/>
        <end position="284"/>
    </location>
</feature>
<dbReference type="OrthoDB" id="9793746at2"/>
<feature type="transmembrane region" description="Helical" evidence="1">
    <location>
        <begin position="117"/>
        <end position="134"/>
    </location>
</feature>
<feature type="transmembrane region" description="Helical" evidence="1">
    <location>
        <begin position="12"/>
        <end position="34"/>
    </location>
</feature>
<feature type="transmembrane region" description="Helical" evidence="1">
    <location>
        <begin position="206"/>
        <end position="228"/>
    </location>
</feature>
<organism evidence="2 3">
    <name type="scientific">Natranaerovirga hydrolytica</name>
    <dbReference type="NCBI Taxonomy" id="680378"/>
    <lineage>
        <taxon>Bacteria</taxon>
        <taxon>Bacillati</taxon>
        <taxon>Bacillota</taxon>
        <taxon>Clostridia</taxon>
        <taxon>Lachnospirales</taxon>
        <taxon>Natranaerovirgaceae</taxon>
        <taxon>Natranaerovirga</taxon>
    </lineage>
</organism>
<keyword evidence="3" id="KW-1185">Reference proteome</keyword>
<dbReference type="EMBL" id="SMGQ01000012">
    <property type="protein sequence ID" value="TCK93247.1"/>
    <property type="molecule type" value="Genomic_DNA"/>
</dbReference>
<dbReference type="Proteomes" id="UP000294545">
    <property type="component" value="Unassembled WGS sequence"/>
</dbReference>
<feature type="transmembrane region" description="Helical" evidence="1">
    <location>
        <begin position="240"/>
        <end position="258"/>
    </location>
</feature>
<feature type="transmembrane region" description="Helical" evidence="1">
    <location>
        <begin position="88"/>
        <end position="105"/>
    </location>
</feature>
<protein>
    <submittedName>
        <fullName evidence="2">Putative membrane protein</fullName>
    </submittedName>
</protein>
<evidence type="ECO:0000256" key="1">
    <source>
        <dbReference type="SAM" id="Phobius"/>
    </source>
</evidence>
<dbReference type="PANTHER" id="PTHR37308:SF1">
    <property type="entry name" value="POLYPRENYL-PHOSPHATE TRANSPORTER"/>
    <property type="match status" value="1"/>
</dbReference>
<reference evidence="2 3" key="1">
    <citation type="submission" date="2019-03" db="EMBL/GenBank/DDBJ databases">
        <title>Genomic Encyclopedia of Type Strains, Phase IV (KMG-IV): sequencing the most valuable type-strain genomes for metagenomic binning, comparative biology and taxonomic classification.</title>
        <authorList>
            <person name="Goeker M."/>
        </authorList>
    </citation>
    <scope>NUCLEOTIDE SEQUENCE [LARGE SCALE GENOMIC DNA]</scope>
    <source>
        <strain evidence="2 3">DSM 24176</strain>
    </source>
</reference>
<name>A0A4R1MKZ3_9FIRM</name>
<accession>A0A4R1MKZ3</accession>
<dbReference type="Pfam" id="PF04018">
    <property type="entry name" value="VCA0040-like"/>
    <property type="match status" value="1"/>
</dbReference>
<sequence length="289" mass="31959">MSFIMNFLKGAIIGVANIVPGLSGGTMALIMGIYERLTESIGDFFINKEKRKEYFFFLVIILLGAIFGIIVFAEVFAWLLSSKIREQFTYFFIIGLILGSIPFILNIQEDMKPDVNRMAFMLLGLGLVVLTSLFSSNESVTYAPEIQHTVLGFVNITSIDIQYNLWLLFCGAVTALSMVLPGVSGSALLVSLGEYTNMLYVIDQRLIIQAGFFGVGVLVGIVLCAKVVNMLLKKYTAQTYYFIIGLMIASIYQIILTLKGNIDYSISSMVISVAFGMIGFFVAYKTSQI</sequence>
<keyword evidence="1" id="KW-0812">Transmembrane</keyword>
<proteinExistence type="predicted"/>
<dbReference type="InterPro" id="IPR007163">
    <property type="entry name" value="VCA0040-like"/>
</dbReference>
<evidence type="ECO:0000313" key="3">
    <source>
        <dbReference type="Proteomes" id="UP000294545"/>
    </source>
</evidence>
<keyword evidence="1" id="KW-0472">Membrane</keyword>
<evidence type="ECO:0000313" key="2">
    <source>
        <dbReference type="EMBL" id="TCK93247.1"/>
    </source>
</evidence>
<feature type="transmembrane region" description="Helical" evidence="1">
    <location>
        <begin position="54"/>
        <end position="81"/>
    </location>
</feature>
<gene>
    <name evidence="2" type="ORF">EDC19_1438</name>
</gene>
<keyword evidence="1" id="KW-1133">Transmembrane helix</keyword>
<dbReference type="PANTHER" id="PTHR37308">
    <property type="entry name" value="INTEGRAL MEMBRANE PROTEIN"/>
    <property type="match status" value="1"/>
</dbReference>
<feature type="transmembrane region" description="Helical" evidence="1">
    <location>
        <begin position="165"/>
        <end position="186"/>
    </location>
</feature>